<dbReference type="AlphaFoldDB" id="E7RKZ3"/>
<proteinExistence type="predicted"/>
<evidence type="ECO:0000313" key="2">
    <source>
        <dbReference type="Proteomes" id="UP000003052"/>
    </source>
</evidence>
<protein>
    <submittedName>
        <fullName evidence="1">Uncharacterized protein</fullName>
    </submittedName>
</protein>
<comment type="caution">
    <text evidence="1">The sequence shown here is derived from an EMBL/GenBank/DDBJ whole genome shotgun (WGS) entry which is preliminary data.</text>
</comment>
<gene>
    <name evidence="1" type="ORF">GPDM_15839</name>
</gene>
<reference evidence="1 2" key="1">
    <citation type="journal article" date="2011" name="J. Bacteriol.">
        <title>The Draft Genome of Planococcus donghaensis MPA1U2 Reveals Nonsporulation Pathways Controlled by a Conserved Spo0A Regulon.</title>
        <authorList>
            <person name="Pearson M.D."/>
            <person name="Noller H.F."/>
        </authorList>
    </citation>
    <scope>NUCLEOTIDE SEQUENCE [LARGE SCALE GENOMIC DNA]</scope>
    <source>
        <strain evidence="1 2">MPA1U2</strain>
    </source>
</reference>
<evidence type="ECO:0000313" key="1">
    <source>
        <dbReference type="EMBL" id="EGA88307.1"/>
    </source>
</evidence>
<dbReference type="EMBL" id="AEPB01000061">
    <property type="protein sequence ID" value="EGA88307.1"/>
    <property type="molecule type" value="Genomic_DNA"/>
</dbReference>
<organism evidence="1 2">
    <name type="scientific">Planococcus donghaensis MPA1U2</name>
    <dbReference type="NCBI Taxonomy" id="933115"/>
    <lineage>
        <taxon>Bacteria</taxon>
        <taxon>Bacillati</taxon>
        <taxon>Bacillota</taxon>
        <taxon>Bacilli</taxon>
        <taxon>Bacillales</taxon>
        <taxon>Caryophanaceae</taxon>
        <taxon>Planococcus</taxon>
    </lineage>
</organism>
<accession>E7RKZ3</accession>
<sequence length="37" mass="4234">MEPLSFDKGSIFFCAVQRENARCRGKTRGAEEIRAMQ</sequence>
<feature type="non-terminal residue" evidence="1">
    <location>
        <position position="37"/>
    </location>
</feature>
<dbReference type="Proteomes" id="UP000003052">
    <property type="component" value="Unassembled WGS sequence"/>
</dbReference>
<name>E7RKZ3_9BACL</name>